<keyword evidence="1" id="KW-0540">Nuclease</keyword>
<organism evidence="1 2">
    <name type="scientific">Amycolatopsis ultiminotia</name>
    <dbReference type="NCBI Taxonomy" id="543629"/>
    <lineage>
        <taxon>Bacteria</taxon>
        <taxon>Bacillati</taxon>
        <taxon>Actinomycetota</taxon>
        <taxon>Actinomycetes</taxon>
        <taxon>Pseudonocardiales</taxon>
        <taxon>Pseudonocardiaceae</taxon>
        <taxon>Amycolatopsis</taxon>
    </lineage>
</organism>
<protein>
    <submittedName>
        <fullName evidence="1">Endonuclease</fullName>
    </submittedName>
</protein>
<proteinExistence type="predicted"/>
<keyword evidence="1" id="KW-0255">Endonuclease</keyword>
<dbReference type="EMBL" id="BAAAZN010000015">
    <property type="protein sequence ID" value="GAA3569052.1"/>
    <property type="molecule type" value="Genomic_DNA"/>
</dbReference>
<keyword evidence="1" id="KW-0378">Hydrolase</keyword>
<comment type="caution">
    <text evidence="1">The sequence shown here is derived from an EMBL/GenBank/DDBJ whole genome shotgun (WGS) entry which is preliminary data.</text>
</comment>
<reference evidence="2" key="1">
    <citation type="journal article" date="2019" name="Int. J. Syst. Evol. Microbiol.">
        <title>The Global Catalogue of Microorganisms (GCM) 10K type strain sequencing project: providing services to taxonomists for standard genome sequencing and annotation.</title>
        <authorList>
            <consortium name="The Broad Institute Genomics Platform"/>
            <consortium name="The Broad Institute Genome Sequencing Center for Infectious Disease"/>
            <person name="Wu L."/>
            <person name="Ma J."/>
        </authorList>
    </citation>
    <scope>NUCLEOTIDE SEQUENCE [LARGE SCALE GENOMIC DNA]</scope>
    <source>
        <strain evidence="2">JCM 16898</strain>
    </source>
</reference>
<gene>
    <name evidence="1" type="ORF">GCM10022222_61500</name>
</gene>
<accession>A0ABP6XN99</accession>
<keyword evidence="2" id="KW-1185">Reference proteome</keyword>
<evidence type="ECO:0000313" key="2">
    <source>
        <dbReference type="Proteomes" id="UP001500689"/>
    </source>
</evidence>
<dbReference type="RefSeq" id="WP_344866053.1">
    <property type="nucleotide sequence ID" value="NZ_BAAAZN010000015.1"/>
</dbReference>
<name>A0ABP6XN99_9PSEU</name>
<evidence type="ECO:0000313" key="1">
    <source>
        <dbReference type="EMBL" id="GAA3569052.1"/>
    </source>
</evidence>
<dbReference type="Proteomes" id="UP001500689">
    <property type="component" value="Unassembled WGS sequence"/>
</dbReference>
<dbReference type="GO" id="GO:0004519">
    <property type="term" value="F:endonuclease activity"/>
    <property type="evidence" value="ECO:0007669"/>
    <property type="project" value="UniProtKB-KW"/>
</dbReference>
<sequence>MTTNEKPRTVVRRLLRAGLPTYAAEAGITLADKPAPLYRLLVLSVLLSTRIKADIAVAAAAELHRAGMGTARRMADASWQDRVDALGRAHYKRYDEQTATALGEGARLLLDRYRGDPRRIRVAADGDEAELRRRMLAFPRLGPVGFDVFAREVQAVWPELRPHLDGKALQGAEKLGLPADGAELGRLVRGDESAPLAASLVRVALGGRAVGDTPVV</sequence>